<reference evidence="2 3" key="1">
    <citation type="submission" date="2019-12" db="EMBL/GenBank/DDBJ databases">
        <authorList>
            <person name="Alioto T."/>
            <person name="Alioto T."/>
            <person name="Gomez Garrido J."/>
        </authorList>
    </citation>
    <scope>NUCLEOTIDE SEQUENCE [LARGE SCALE GENOMIC DNA]</scope>
</reference>
<proteinExistence type="predicted"/>
<sequence length="135" mass="15384">MSSVVTTLVNDLRINRFKTFLSKRPTETKIELLSREEYMGYEEGCRILIDRSNEKWTKQYNFQKFNGCAEGKEGEMRTRMMTSTEPAPGEGARPRMLASLESTKPPSKYLQAAVAPLEPGGEELKSEEQKKEDEA</sequence>
<feature type="region of interest" description="Disordered" evidence="1">
    <location>
        <begin position="116"/>
        <end position="135"/>
    </location>
</feature>
<dbReference type="EMBL" id="CACTIH010007645">
    <property type="protein sequence ID" value="CAA3016784.1"/>
    <property type="molecule type" value="Genomic_DNA"/>
</dbReference>
<name>A0A8S0UEP9_OLEEU</name>
<protein>
    <submittedName>
        <fullName evidence="2">Uncharacterized protein</fullName>
    </submittedName>
</protein>
<dbReference type="Proteomes" id="UP000594638">
    <property type="component" value="Unassembled WGS sequence"/>
</dbReference>
<dbReference type="AlphaFoldDB" id="A0A8S0UEP9"/>
<evidence type="ECO:0000313" key="3">
    <source>
        <dbReference type="Proteomes" id="UP000594638"/>
    </source>
</evidence>
<evidence type="ECO:0000256" key="1">
    <source>
        <dbReference type="SAM" id="MobiDB-lite"/>
    </source>
</evidence>
<dbReference type="Gramene" id="OE9A088198T1">
    <property type="protein sequence ID" value="OE9A088198C1"/>
    <property type="gene ID" value="OE9A088198"/>
</dbReference>
<keyword evidence="3" id="KW-1185">Reference proteome</keyword>
<evidence type="ECO:0000313" key="2">
    <source>
        <dbReference type="EMBL" id="CAA3016784.1"/>
    </source>
</evidence>
<gene>
    <name evidence="2" type="ORF">OLEA9_A088198</name>
</gene>
<organism evidence="2 3">
    <name type="scientific">Olea europaea subsp. europaea</name>
    <dbReference type="NCBI Taxonomy" id="158383"/>
    <lineage>
        <taxon>Eukaryota</taxon>
        <taxon>Viridiplantae</taxon>
        <taxon>Streptophyta</taxon>
        <taxon>Embryophyta</taxon>
        <taxon>Tracheophyta</taxon>
        <taxon>Spermatophyta</taxon>
        <taxon>Magnoliopsida</taxon>
        <taxon>eudicotyledons</taxon>
        <taxon>Gunneridae</taxon>
        <taxon>Pentapetalae</taxon>
        <taxon>asterids</taxon>
        <taxon>lamiids</taxon>
        <taxon>Lamiales</taxon>
        <taxon>Oleaceae</taxon>
        <taxon>Oleeae</taxon>
        <taxon>Olea</taxon>
    </lineage>
</organism>
<accession>A0A8S0UEP9</accession>
<feature type="region of interest" description="Disordered" evidence="1">
    <location>
        <begin position="73"/>
        <end position="107"/>
    </location>
</feature>
<comment type="caution">
    <text evidence="2">The sequence shown here is derived from an EMBL/GenBank/DDBJ whole genome shotgun (WGS) entry which is preliminary data.</text>
</comment>
<feature type="compositionally biased region" description="Basic and acidic residues" evidence="1">
    <location>
        <begin position="122"/>
        <end position="135"/>
    </location>
</feature>